<dbReference type="GO" id="GO:0004930">
    <property type="term" value="F:G protein-coupled receptor activity"/>
    <property type="evidence" value="ECO:0000318"/>
    <property type="project" value="GO_Central"/>
</dbReference>
<dbReference type="InterPro" id="IPR028082">
    <property type="entry name" value="Peripla_BP_I"/>
</dbReference>
<feature type="transmembrane region" description="Helical" evidence="12">
    <location>
        <begin position="628"/>
        <end position="649"/>
    </location>
</feature>
<dbReference type="eggNOG" id="KOG1056">
    <property type="taxonomic scope" value="Eukaryota"/>
</dbReference>
<evidence type="ECO:0000256" key="6">
    <source>
        <dbReference type="ARBA" id="ARBA00022989"/>
    </source>
</evidence>
<dbReference type="InterPro" id="IPR011500">
    <property type="entry name" value="GPCR_3_9-Cys_dom"/>
</dbReference>
<dbReference type="InterPro" id="IPR038550">
    <property type="entry name" value="GPCR_3_9-Cys_sf"/>
</dbReference>
<evidence type="ECO:0000256" key="3">
    <source>
        <dbReference type="ARBA" id="ARBA00022475"/>
    </source>
</evidence>
<reference evidence="15 17" key="1">
    <citation type="journal article" date="2009" name="PLoS Biol.">
        <title>Lineage-specific biology revealed by a finished genome assembly of the mouse.</title>
        <authorList>
            <consortium name="Mouse Genome Sequencing Consortium"/>
            <person name="Church D.M."/>
            <person name="Goodstadt L."/>
            <person name="Hillier L.W."/>
            <person name="Zody M.C."/>
            <person name="Goldstein S."/>
            <person name="She X."/>
            <person name="Bult C.J."/>
            <person name="Agarwala R."/>
            <person name="Cherry J.L."/>
            <person name="DiCuccio M."/>
            <person name="Hlavina W."/>
            <person name="Kapustin Y."/>
            <person name="Meric P."/>
            <person name="Maglott D."/>
            <person name="Birtle Z."/>
            <person name="Marques A.C."/>
            <person name="Graves T."/>
            <person name="Zhou S."/>
            <person name="Teague B."/>
            <person name="Potamousis K."/>
            <person name="Churas C."/>
            <person name="Place M."/>
            <person name="Herschleb J."/>
            <person name="Runnheim R."/>
            <person name="Forrest D."/>
            <person name="Amos-Landgraf J."/>
            <person name="Schwartz D.C."/>
            <person name="Cheng Z."/>
            <person name="Lindblad-Toh K."/>
            <person name="Eichler E.E."/>
            <person name="Ponting C.P."/>
        </authorList>
    </citation>
    <scope>NUCLEOTIDE SEQUENCE [LARGE SCALE GENOMIC DNA]</scope>
    <source>
        <strain evidence="15 17">C57BL/6J</strain>
    </source>
</reference>
<reference evidence="15" key="3">
    <citation type="submission" date="2025-08" db="UniProtKB">
        <authorList>
            <consortium name="Ensembl"/>
        </authorList>
    </citation>
    <scope>IDENTIFICATION</scope>
    <source>
        <strain evidence="15">C57BL/6J</strain>
    </source>
</reference>
<sequence length="857" mass="97326">MKLLIAFSLVIVLISFQEKMSCFYISVPDSPGYNQDGDFLIGGFFSLRVTGREDRTEFCFNETMNMTYGSYFNLPKHYQHILAMVFAVETINKDPNILFNMSLGFYLFDVDFIVMKAMESCMVLISGERPPIPNYSCRPEKTNKPVAVIGGYSKAITAQISQVLSLYNVPQISYAPFDQSLASRVQLQSPYQFPVHTAALYQGIIQLMLYFTWVWVGLVVPDDMRGELYITELTEDMTKHGLCIAFAVRSPIFPCRNTVNLIILEEELGSLDVVLVYGDSYDFFWIVLYIPFLPFNGNVLITNSDWYTTFPYFHNQVYEYFGGVLLFSDHMDEILGFKEFLRNLQPRKYPQNIFIQDMWSIVFECPHLYLHKVRELSQCEPNGSLSTRPLHVWDMNTSPMSYKVHAAVYAIAQALHVELSVRVEGDSFDKGVLRAPLPWKLHPFLQNGQFVRLSNEENIVNKEGSATKLDIFNYQSLQSGTEGHVKVGEFVFEPHRVQHLSLNEELIRWGEYHNMSALHVCSQTCPLGFSKIPDDWRPLCCYDCAPCPDGEFANETDMDQCIKCPEDQYPNEQRNQCLPKITAFLSHEDTLGAVLGSMAISFAAFSAMILGLFIHYRDTPIVRANNRNLSYLLLVSLKLCFFCSLMFIGEPRRVTCLLRQMIFGVVFSVALSAVLAKTFIVVVAFKVIKPGSTLQMRMATQISNAIVCCGSIIQVCICAVWLGTYPPFPDVDMHSEFGQIILWYNEGSTLAFYCVLGYLGFLASLSLFIAFLVRSLPDSFNEAKTITFSMLVFCSVWISFVFTYLRSKAKTMVAVEIVSILASSAGLLSFIFLPKCYVILLRSGGYSRKKFFKSVSP</sequence>
<proteinExistence type="inferred from homology"/>
<feature type="transmembrane region" description="Helical" evidence="12">
    <location>
        <begin position="817"/>
        <end position="840"/>
    </location>
</feature>
<evidence type="ECO:0000256" key="5">
    <source>
        <dbReference type="ARBA" id="ARBA00022729"/>
    </source>
</evidence>
<comment type="subcellular location">
    <subcellularLocation>
        <location evidence="1">Cell membrane</location>
        <topology evidence="1">Multi-pass membrane protein</topology>
    </subcellularLocation>
</comment>
<feature type="chain" id="PRO_5003053062" evidence="13">
    <location>
        <begin position="23"/>
        <end position="857"/>
    </location>
</feature>
<evidence type="ECO:0000256" key="9">
    <source>
        <dbReference type="ARBA" id="ARBA00023170"/>
    </source>
</evidence>
<evidence type="ECO:0000313" key="17">
    <source>
        <dbReference type="Proteomes" id="UP000000589"/>
    </source>
</evidence>
<evidence type="ECO:0000313" key="16">
    <source>
        <dbReference type="MGI" id="MGI:3761517"/>
    </source>
</evidence>
<reference evidence="15 17" key="2">
    <citation type="journal article" date="2011" name="PLoS Biol.">
        <title>Modernizing reference genome assemblies.</title>
        <authorList>
            <person name="Church D.M."/>
            <person name="Schneider V.A."/>
            <person name="Graves T."/>
            <person name="Auger K."/>
            <person name="Cunningham F."/>
            <person name="Bouk N."/>
            <person name="Chen H.C."/>
            <person name="Agarwala R."/>
            <person name="McLaren W.M."/>
            <person name="Ritchie G.R."/>
            <person name="Albracht D."/>
            <person name="Kremitzki M."/>
            <person name="Rock S."/>
            <person name="Kotkiewicz H."/>
            <person name="Kremitzki C."/>
            <person name="Wollam A."/>
            <person name="Trani L."/>
            <person name="Fulton L."/>
            <person name="Fulton R."/>
            <person name="Matthews L."/>
            <person name="Whitehead S."/>
            <person name="Chow W."/>
            <person name="Torrance J."/>
            <person name="Dunn M."/>
            <person name="Harden G."/>
            <person name="Threadgold G."/>
            <person name="Wood J."/>
            <person name="Collins J."/>
            <person name="Heath P."/>
            <person name="Griffiths G."/>
            <person name="Pelan S."/>
            <person name="Grafham D."/>
            <person name="Eichler E.E."/>
            <person name="Weinstock G."/>
            <person name="Mardis E.R."/>
            <person name="Wilson R.K."/>
            <person name="Howe K."/>
            <person name="Flicek P."/>
            <person name="Hubbard T."/>
        </authorList>
    </citation>
    <scope>NUCLEOTIDE SEQUENCE [LARGE SCALE GENOMIC DNA]</scope>
    <source>
        <strain evidence="15 17">C57BL/6J</strain>
    </source>
</reference>
<dbReference type="CDD" id="cd15283">
    <property type="entry name" value="7tmC_V2R_pheromone"/>
    <property type="match status" value="1"/>
</dbReference>
<dbReference type="CTD" id="232367"/>
<dbReference type="Ensembl" id="ENSMUST00000100968.4">
    <property type="protein sequence ID" value="ENSMUSP00000098528.3"/>
    <property type="gene ID" value="ENSMUSG00000072778.4"/>
</dbReference>
<dbReference type="Proteomes" id="UP000000589">
    <property type="component" value="Chromosome 6"/>
</dbReference>
<dbReference type="VEuPathDB" id="HostDB:ENSMUSG00000072778"/>
<feature type="transmembrane region" description="Helical" evidence="12">
    <location>
        <begin position="661"/>
        <end position="685"/>
    </location>
</feature>
<dbReference type="AGR" id="MGI:3761517"/>
<keyword evidence="5 13" id="KW-0732">Signal</keyword>
<dbReference type="PRINTS" id="PR01535">
    <property type="entry name" value="VOMERONASL2R"/>
</dbReference>
<evidence type="ECO:0000256" key="10">
    <source>
        <dbReference type="ARBA" id="ARBA00023180"/>
    </source>
</evidence>
<keyword evidence="10" id="KW-0325">Glycoprotein</keyword>
<dbReference type="Gene3D" id="3.40.50.2300">
    <property type="match status" value="2"/>
</dbReference>
<dbReference type="HOGENOM" id="CLU_005389_5_1_1"/>
<evidence type="ECO:0000313" key="15">
    <source>
        <dbReference type="Ensembl" id="ENSMUSP00000098528.3"/>
    </source>
</evidence>
<dbReference type="PROSITE" id="PS50259">
    <property type="entry name" value="G_PROTEIN_RECEP_F3_4"/>
    <property type="match status" value="1"/>
</dbReference>
<evidence type="ECO:0000256" key="2">
    <source>
        <dbReference type="ARBA" id="ARBA00007242"/>
    </source>
</evidence>
<feature type="signal peptide" evidence="13">
    <location>
        <begin position="1"/>
        <end position="22"/>
    </location>
</feature>
<dbReference type="Pfam" id="PF07562">
    <property type="entry name" value="NCD3G"/>
    <property type="match status" value="1"/>
</dbReference>
<evidence type="ECO:0000256" key="7">
    <source>
        <dbReference type="ARBA" id="ARBA00023040"/>
    </source>
</evidence>
<evidence type="ECO:0000256" key="8">
    <source>
        <dbReference type="ARBA" id="ARBA00023136"/>
    </source>
</evidence>
<evidence type="ECO:0000256" key="12">
    <source>
        <dbReference type="SAM" id="Phobius"/>
    </source>
</evidence>
<dbReference type="InterPro" id="IPR017978">
    <property type="entry name" value="GPCR_3_C"/>
</dbReference>
<dbReference type="PaxDb" id="10090-ENSMUSP00000098528"/>
<feature type="transmembrane region" description="Helical" evidence="12">
    <location>
        <begin position="750"/>
        <end position="773"/>
    </location>
</feature>
<dbReference type="GeneID" id="232367"/>
<dbReference type="InterPro" id="IPR017979">
    <property type="entry name" value="GPCR_3_CS"/>
</dbReference>
<dbReference type="GeneTree" id="ENSGT00940000163606"/>
<dbReference type="SMR" id="D3YUK6"/>
<evidence type="ECO:0000256" key="13">
    <source>
        <dbReference type="SAM" id="SignalP"/>
    </source>
</evidence>
<dbReference type="RNAct" id="D3YUK6">
    <property type="molecule type" value="protein"/>
</dbReference>
<dbReference type="InterPro" id="IPR004073">
    <property type="entry name" value="GPCR_3_vmron_rcpt_2"/>
</dbReference>
<dbReference type="STRING" id="10090.ENSMUSP00000098528"/>
<evidence type="ECO:0000259" key="14">
    <source>
        <dbReference type="PROSITE" id="PS50259"/>
    </source>
</evidence>
<dbReference type="RefSeq" id="NP_001098112.1">
    <property type="nucleotide sequence ID" value="NM_001104642.1"/>
</dbReference>
<dbReference type="InterPro" id="IPR001828">
    <property type="entry name" value="ANF_lig-bd_rcpt"/>
</dbReference>
<keyword evidence="3" id="KW-1003">Cell membrane</keyword>
<dbReference type="InterPro" id="IPR000337">
    <property type="entry name" value="GPCR_3"/>
</dbReference>
<keyword evidence="4 12" id="KW-0812">Transmembrane</keyword>
<dbReference type="OrthoDB" id="5984008at2759"/>
<keyword evidence="8 12" id="KW-0472">Membrane</keyword>
<reference evidence="15" key="4">
    <citation type="submission" date="2025-09" db="UniProtKB">
        <authorList>
            <consortium name="Ensembl"/>
        </authorList>
    </citation>
    <scope>IDENTIFICATION</scope>
    <source>
        <strain evidence="15">C57BL/6J</strain>
    </source>
</reference>
<dbReference type="KEGG" id="mmu:232367"/>
<dbReference type="Gene3D" id="2.10.50.30">
    <property type="entry name" value="GPCR, family 3, nine cysteines domain"/>
    <property type="match status" value="1"/>
</dbReference>
<dbReference type="Bgee" id="ENSMUSG00000072778">
    <property type="expression patterns" value="Expressed in superior frontal gyrus and 2 other cell types or tissues"/>
</dbReference>
<protein>
    <submittedName>
        <fullName evidence="15">Vomeronasal 2, receptor27</fullName>
    </submittedName>
</protein>
<feature type="transmembrane region" description="Helical" evidence="12">
    <location>
        <begin position="591"/>
        <end position="616"/>
    </location>
</feature>
<feature type="transmembrane region" description="Helical" evidence="12">
    <location>
        <begin position="785"/>
        <end position="805"/>
    </location>
</feature>
<dbReference type="MGI" id="MGI:3761517">
    <property type="gene designation" value="Vmn2r27"/>
</dbReference>
<dbReference type="InParanoid" id="D3YUK6"/>
<keyword evidence="17" id="KW-1185">Reference proteome</keyword>
<evidence type="ECO:0000256" key="11">
    <source>
        <dbReference type="ARBA" id="ARBA00023224"/>
    </source>
</evidence>
<keyword evidence="6 12" id="KW-1133">Transmembrane helix</keyword>
<dbReference type="PANTHER" id="PTHR24061:SF536">
    <property type="entry name" value="VOMERONASAL 2, RECEPTOR 19-RELATED"/>
    <property type="match status" value="1"/>
</dbReference>
<dbReference type="PhylomeDB" id="D3YUK6"/>
<dbReference type="BioGRID-ORCS" id="232367">
    <property type="hits" value="0 hits in 71 CRISPR screens"/>
</dbReference>
<keyword evidence="9" id="KW-0675">Receptor</keyword>
<dbReference type="PANTHER" id="PTHR24061">
    <property type="entry name" value="CALCIUM-SENSING RECEPTOR-RELATED"/>
    <property type="match status" value="1"/>
</dbReference>
<keyword evidence="7" id="KW-0297">G-protein coupled receptor</keyword>
<dbReference type="AlphaFoldDB" id="D3YUK6"/>
<dbReference type="ExpressionAtlas" id="D3YUK6">
    <property type="expression patterns" value="baseline and differential"/>
</dbReference>
<organism evidence="15 17">
    <name type="scientific">Mus musculus</name>
    <name type="common">Mouse</name>
    <dbReference type="NCBI Taxonomy" id="10090"/>
    <lineage>
        <taxon>Eukaryota</taxon>
        <taxon>Metazoa</taxon>
        <taxon>Chordata</taxon>
        <taxon>Craniata</taxon>
        <taxon>Vertebrata</taxon>
        <taxon>Euteleostomi</taxon>
        <taxon>Mammalia</taxon>
        <taxon>Eutheria</taxon>
        <taxon>Euarchontoglires</taxon>
        <taxon>Glires</taxon>
        <taxon>Rodentia</taxon>
        <taxon>Myomorpha</taxon>
        <taxon>Muroidea</taxon>
        <taxon>Muridae</taxon>
        <taxon>Murinae</taxon>
        <taxon>Mus</taxon>
        <taxon>Mus</taxon>
    </lineage>
</organism>
<feature type="domain" description="G-protein coupled receptors family 3 profile" evidence="14">
    <location>
        <begin position="591"/>
        <end position="842"/>
    </location>
</feature>
<feature type="transmembrane region" description="Helical" evidence="12">
    <location>
        <begin position="705"/>
        <end position="724"/>
    </location>
</feature>
<dbReference type="UCSC" id="uc009veb.1">
    <property type="organism name" value="mouse"/>
</dbReference>
<dbReference type="SUPFAM" id="SSF53822">
    <property type="entry name" value="Periplasmic binding protein-like I"/>
    <property type="match status" value="1"/>
</dbReference>
<dbReference type="OMA" id="NFICHTR"/>
<evidence type="ECO:0000256" key="1">
    <source>
        <dbReference type="ARBA" id="ARBA00004651"/>
    </source>
</evidence>
<dbReference type="InterPro" id="IPR000068">
    <property type="entry name" value="GPCR_3_Ca_sens_rcpt-rel"/>
</dbReference>
<name>D3YUK6_MOUSE</name>
<gene>
    <name evidence="15 16" type="primary">Vmn2r27</name>
</gene>
<dbReference type="GO" id="GO:0005886">
    <property type="term" value="C:plasma membrane"/>
    <property type="evidence" value="ECO:0000318"/>
    <property type="project" value="GO_Central"/>
</dbReference>
<keyword evidence="11" id="KW-0807">Transducer</keyword>
<accession>D3YUK6</accession>
<dbReference type="Pfam" id="PF00003">
    <property type="entry name" value="7tm_3"/>
    <property type="match status" value="1"/>
</dbReference>
<dbReference type="Pfam" id="PF01094">
    <property type="entry name" value="ANF_receptor"/>
    <property type="match status" value="1"/>
</dbReference>
<dbReference type="FunFam" id="3.40.50.2300:FF:000125">
    <property type="entry name" value="Vomeronasal 2, receptor 88"/>
    <property type="match status" value="1"/>
</dbReference>
<dbReference type="PROSITE" id="PS00981">
    <property type="entry name" value="G_PROTEIN_RECEP_F3_3"/>
    <property type="match status" value="1"/>
</dbReference>
<dbReference type="PRINTS" id="PR00248">
    <property type="entry name" value="GPCRMGR"/>
</dbReference>
<comment type="similarity">
    <text evidence="2">Belongs to the G-protein coupled receptor 3 family.</text>
</comment>
<dbReference type="FunFam" id="2.10.50.30:FF:000002">
    <property type="entry name" value="Vomeronasal 2 receptor, h1"/>
    <property type="match status" value="1"/>
</dbReference>
<evidence type="ECO:0000256" key="4">
    <source>
        <dbReference type="ARBA" id="ARBA00022692"/>
    </source>
</evidence>